<evidence type="ECO:0000256" key="2">
    <source>
        <dbReference type="ARBA" id="ARBA00048655"/>
    </source>
</evidence>
<dbReference type="SUPFAM" id="SSF56112">
    <property type="entry name" value="Protein kinase-like (PK-like)"/>
    <property type="match status" value="1"/>
</dbReference>
<dbReference type="EMBL" id="MU863666">
    <property type="protein sequence ID" value="KAK4097895.1"/>
    <property type="molecule type" value="Genomic_DNA"/>
</dbReference>
<dbReference type="InterPro" id="IPR011009">
    <property type="entry name" value="Kinase-like_dom_sf"/>
</dbReference>
<dbReference type="Pfam" id="PF03881">
    <property type="entry name" value="Fructosamin_kin"/>
    <property type="match status" value="1"/>
</dbReference>
<dbReference type="AlphaFoldDB" id="A0AAN6PXI0"/>
<reference evidence="3" key="1">
    <citation type="journal article" date="2023" name="Mol. Phylogenet. Evol.">
        <title>Genome-scale phylogeny and comparative genomics of the fungal order Sordariales.</title>
        <authorList>
            <person name="Hensen N."/>
            <person name="Bonometti L."/>
            <person name="Westerberg I."/>
            <person name="Brannstrom I.O."/>
            <person name="Guillou S."/>
            <person name="Cros-Aarteil S."/>
            <person name="Calhoun S."/>
            <person name="Haridas S."/>
            <person name="Kuo A."/>
            <person name="Mondo S."/>
            <person name="Pangilinan J."/>
            <person name="Riley R."/>
            <person name="LaButti K."/>
            <person name="Andreopoulos B."/>
            <person name="Lipzen A."/>
            <person name="Chen C."/>
            <person name="Yan M."/>
            <person name="Daum C."/>
            <person name="Ng V."/>
            <person name="Clum A."/>
            <person name="Steindorff A."/>
            <person name="Ohm R.A."/>
            <person name="Martin F."/>
            <person name="Silar P."/>
            <person name="Natvig D.O."/>
            <person name="Lalanne C."/>
            <person name="Gautier V."/>
            <person name="Ament-Velasquez S.L."/>
            <person name="Kruys A."/>
            <person name="Hutchinson M.I."/>
            <person name="Powell A.J."/>
            <person name="Barry K."/>
            <person name="Miller A.N."/>
            <person name="Grigoriev I.V."/>
            <person name="Debuchy R."/>
            <person name="Gladieux P."/>
            <person name="Hiltunen Thoren M."/>
            <person name="Johannesson H."/>
        </authorList>
    </citation>
    <scope>NUCLEOTIDE SEQUENCE</scope>
    <source>
        <strain evidence="3">CBS 757.83</strain>
    </source>
</reference>
<organism evidence="3 4">
    <name type="scientific">Parathielavia hyrcaniae</name>
    <dbReference type="NCBI Taxonomy" id="113614"/>
    <lineage>
        <taxon>Eukaryota</taxon>
        <taxon>Fungi</taxon>
        <taxon>Dikarya</taxon>
        <taxon>Ascomycota</taxon>
        <taxon>Pezizomycotina</taxon>
        <taxon>Sordariomycetes</taxon>
        <taxon>Sordariomycetidae</taxon>
        <taxon>Sordariales</taxon>
        <taxon>Chaetomiaceae</taxon>
        <taxon>Parathielavia</taxon>
    </lineage>
</organism>
<comment type="catalytic activity">
    <reaction evidence="2">
        <text>N(6)-D-ribulosyl-L-lysyl-[protein] + ATP = N(6)-(3-O-phospho-D-ribulosyl)-L-lysyl-[protein] + ADP + H(+)</text>
        <dbReference type="Rhea" id="RHEA:48432"/>
        <dbReference type="Rhea" id="RHEA-COMP:12103"/>
        <dbReference type="Rhea" id="RHEA-COMP:12104"/>
        <dbReference type="ChEBI" id="CHEBI:15378"/>
        <dbReference type="ChEBI" id="CHEBI:30616"/>
        <dbReference type="ChEBI" id="CHEBI:90418"/>
        <dbReference type="ChEBI" id="CHEBI:90420"/>
        <dbReference type="ChEBI" id="CHEBI:456216"/>
        <dbReference type="EC" id="2.7.1.172"/>
    </reaction>
    <physiologicalReaction direction="left-to-right" evidence="2">
        <dbReference type="Rhea" id="RHEA:48433"/>
    </physiologicalReaction>
</comment>
<evidence type="ECO:0000313" key="4">
    <source>
        <dbReference type="Proteomes" id="UP001305647"/>
    </source>
</evidence>
<dbReference type="PANTHER" id="PTHR12149:SF8">
    <property type="entry name" value="PROTEIN-RIBULOSAMINE 3-KINASE"/>
    <property type="match status" value="1"/>
</dbReference>
<dbReference type="InterPro" id="IPR016477">
    <property type="entry name" value="Fructo-/Ketosamine-3-kinase"/>
</dbReference>
<comment type="caution">
    <text evidence="3">The sequence shown here is derived from an EMBL/GenBank/DDBJ whole genome shotgun (WGS) entry which is preliminary data.</text>
</comment>
<dbReference type="PANTHER" id="PTHR12149">
    <property type="entry name" value="FRUCTOSAMINE 3 KINASE-RELATED PROTEIN"/>
    <property type="match status" value="1"/>
</dbReference>
<sequence>MAQPAPGLDGNLDDALLSHLPGSGKVVKVHQLRLSSWCDTTRYDVELPDGTLESFFEKRAFGADGADLIQAHWHSESSIFKFIPEFIPRPIASGTYRSNPDAHYILMEFENMDNETVPGPDEYMAAPAALQLRSLGQSPTGKFGFPVATFFGYLKHPNGWQSSWRVWWTSHMKFILEREEEIRGQHTEQNARLVDYYMSKVLPRYLAPLETSGRSIQPALCHTDLWPGNVKLKAGSGSAIVFDANALWAHSEVELGIIRNPTSRLGDVFMDTYLKKVPISEPREDFDSRIIMYMIRHEVCRASIYPDDPALRDVFLDSMKVLIDRVHAEESQTQAENDVKKATSTTHFRLVENFSWTDEGQPGNMAHL</sequence>
<dbReference type="GO" id="GO:0102193">
    <property type="term" value="F:protein-ribulosamine 3-kinase activity"/>
    <property type="evidence" value="ECO:0007669"/>
    <property type="project" value="UniProtKB-EC"/>
</dbReference>
<dbReference type="Proteomes" id="UP001305647">
    <property type="component" value="Unassembled WGS sequence"/>
</dbReference>
<name>A0AAN6PXI0_9PEZI</name>
<evidence type="ECO:0000256" key="1">
    <source>
        <dbReference type="ARBA" id="ARBA00011961"/>
    </source>
</evidence>
<proteinExistence type="predicted"/>
<protein>
    <recommendedName>
        <fullName evidence="1">protein-ribulosamine 3-kinase</fullName>
        <ecNumber evidence="1">2.7.1.172</ecNumber>
    </recommendedName>
</protein>
<gene>
    <name evidence="3" type="ORF">N658DRAFT_526724</name>
</gene>
<reference evidence="3" key="2">
    <citation type="submission" date="2023-05" db="EMBL/GenBank/DDBJ databases">
        <authorList>
            <consortium name="Lawrence Berkeley National Laboratory"/>
            <person name="Steindorff A."/>
            <person name="Hensen N."/>
            <person name="Bonometti L."/>
            <person name="Westerberg I."/>
            <person name="Brannstrom I.O."/>
            <person name="Guillou S."/>
            <person name="Cros-Aarteil S."/>
            <person name="Calhoun S."/>
            <person name="Haridas S."/>
            <person name="Kuo A."/>
            <person name="Mondo S."/>
            <person name="Pangilinan J."/>
            <person name="Riley R."/>
            <person name="Labutti K."/>
            <person name="Andreopoulos B."/>
            <person name="Lipzen A."/>
            <person name="Chen C."/>
            <person name="Yanf M."/>
            <person name="Daum C."/>
            <person name="Ng V."/>
            <person name="Clum A."/>
            <person name="Ohm R."/>
            <person name="Martin F."/>
            <person name="Silar P."/>
            <person name="Natvig D."/>
            <person name="Lalanne C."/>
            <person name="Gautier V."/>
            <person name="Ament-Velasquez S.L."/>
            <person name="Kruys A."/>
            <person name="Hutchinson M.I."/>
            <person name="Powell A.J."/>
            <person name="Barry K."/>
            <person name="Miller A.N."/>
            <person name="Grigoriev I.V."/>
            <person name="Debuchy R."/>
            <person name="Gladieux P."/>
            <person name="Thoren M.H."/>
            <person name="Johannesson H."/>
        </authorList>
    </citation>
    <scope>NUCLEOTIDE SEQUENCE</scope>
    <source>
        <strain evidence="3">CBS 757.83</strain>
    </source>
</reference>
<dbReference type="EC" id="2.7.1.172" evidence="1"/>
<evidence type="ECO:0000313" key="3">
    <source>
        <dbReference type="EMBL" id="KAK4097895.1"/>
    </source>
</evidence>
<keyword evidence="4" id="KW-1185">Reference proteome</keyword>
<accession>A0AAN6PXI0</accession>
<dbReference type="Gene3D" id="3.90.1200.10">
    <property type="match status" value="1"/>
</dbReference>